<keyword evidence="2" id="KW-0032">Aminotransferase</keyword>
<keyword evidence="4" id="KW-0663">Pyridoxal phosphate</keyword>
<organism evidence="5 6">
    <name type="scientific">Chroococcidiopsis cubana SAG 39.79</name>
    <dbReference type="NCBI Taxonomy" id="388085"/>
    <lineage>
        <taxon>Bacteria</taxon>
        <taxon>Bacillati</taxon>
        <taxon>Cyanobacteriota</taxon>
        <taxon>Cyanophyceae</taxon>
        <taxon>Chroococcidiopsidales</taxon>
        <taxon>Chroococcidiopsidaceae</taxon>
        <taxon>Chroococcidiopsis</taxon>
    </lineage>
</organism>
<reference evidence="5 6" key="1">
    <citation type="journal article" date="2019" name="Genome Biol. Evol.">
        <title>Day and night: Metabolic profiles and evolutionary relationships of six axenic non-marine cyanobacteria.</title>
        <authorList>
            <person name="Will S.E."/>
            <person name="Henke P."/>
            <person name="Boedeker C."/>
            <person name="Huang S."/>
            <person name="Brinkmann H."/>
            <person name="Rohde M."/>
            <person name="Jarek M."/>
            <person name="Friedl T."/>
            <person name="Seufert S."/>
            <person name="Schumacher M."/>
            <person name="Overmann J."/>
            <person name="Neumann-Schaal M."/>
            <person name="Petersen J."/>
        </authorList>
    </citation>
    <scope>NUCLEOTIDE SEQUENCE [LARGE SCALE GENOMIC DNA]</scope>
    <source>
        <strain evidence="5 6">SAG 39.79</strain>
    </source>
</reference>
<dbReference type="AlphaFoldDB" id="A0AB37UAZ2"/>
<evidence type="ECO:0000256" key="1">
    <source>
        <dbReference type="ARBA" id="ARBA00001933"/>
    </source>
</evidence>
<evidence type="ECO:0000256" key="2">
    <source>
        <dbReference type="ARBA" id="ARBA00022576"/>
    </source>
</evidence>
<dbReference type="GO" id="GO:0005737">
    <property type="term" value="C:cytoplasm"/>
    <property type="evidence" value="ECO:0007669"/>
    <property type="project" value="TreeGrafter"/>
</dbReference>
<dbReference type="Proteomes" id="UP000282574">
    <property type="component" value="Unassembled WGS sequence"/>
</dbReference>
<gene>
    <name evidence="5" type="ORF">DSM107010_58990</name>
</gene>
<dbReference type="Gene3D" id="3.90.1150.10">
    <property type="entry name" value="Aspartate Aminotransferase, domain 1"/>
    <property type="match status" value="1"/>
</dbReference>
<keyword evidence="6" id="KW-1185">Reference proteome</keyword>
<dbReference type="PANTHER" id="PTHR43807:SF20">
    <property type="entry name" value="FI04487P"/>
    <property type="match status" value="1"/>
</dbReference>
<dbReference type="InterPro" id="IPR015421">
    <property type="entry name" value="PyrdxlP-dep_Trfase_major"/>
</dbReference>
<evidence type="ECO:0000313" key="5">
    <source>
        <dbReference type="EMBL" id="RUT04094.1"/>
    </source>
</evidence>
<dbReference type="InterPro" id="IPR051326">
    <property type="entry name" value="Kynurenine-oxoglutarate_AT"/>
</dbReference>
<evidence type="ECO:0000313" key="6">
    <source>
        <dbReference type="Proteomes" id="UP000282574"/>
    </source>
</evidence>
<sequence length="87" mass="9927">MTQAQKRKTSLKADRFTESVIREMTRVALQYGAVNLAQGFPDFPCPPQLKRAACEAIESDNNQYAITWGDRLLKLRSIQRVSQSNLR</sequence>
<evidence type="ECO:0000256" key="4">
    <source>
        <dbReference type="ARBA" id="ARBA00022898"/>
    </source>
</evidence>
<evidence type="ECO:0008006" key="7">
    <source>
        <dbReference type="Google" id="ProtNLM"/>
    </source>
</evidence>
<protein>
    <recommendedName>
        <fullName evidence="7">Aminotransferase class I/classII domain-containing protein</fullName>
    </recommendedName>
</protein>
<dbReference type="InterPro" id="IPR015424">
    <property type="entry name" value="PyrdxlP-dep_Trfase"/>
</dbReference>
<dbReference type="EMBL" id="RSCK01000092">
    <property type="protein sequence ID" value="RUT04094.1"/>
    <property type="molecule type" value="Genomic_DNA"/>
</dbReference>
<dbReference type="InterPro" id="IPR015422">
    <property type="entry name" value="PyrdxlP-dep_Trfase_small"/>
</dbReference>
<dbReference type="GO" id="GO:0016212">
    <property type="term" value="F:kynurenine-oxoglutarate transaminase activity"/>
    <property type="evidence" value="ECO:0007669"/>
    <property type="project" value="TreeGrafter"/>
</dbReference>
<comment type="caution">
    <text evidence="5">The sequence shown here is derived from an EMBL/GenBank/DDBJ whole genome shotgun (WGS) entry which is preliminary data.</text>
</comment>
<dbReference type="SUPFAM" id="SSF53383">
    <property type="entry name" value="PLP-dependent transferases"/>
    <property type="match status" value="1"/>
</dbReference>
<name>A0AB37UAZ2_9CYAN</name>
<evidence type="ECO:0000256" key="3">
    <source>
        <dbReference type="ARBA" id="ARBA00022679"/>
    </source>
</evidence>
<accession>A0AB37UAZ2</accession>
<keyword evidence="3" id="KW-0808">Transferase</keyword>
<dbReference type="PANTHER" id="PTHR43807">
    <property type="entry name" value="FI04487P"/>
    <property type="match status" value="1"/>
</dbReference>
<dbReference type="Gene3D" id="3.40.640.10">
    <property type="entry name" value="Type I PLP-dependent aspartate aminotransferase-like (Major domain)"/>
    <property type="match status" value="1"/>
</dbReference>
<comment type="cofactor">
    <cofactor evidence="1">
        <name>pyridoxal 5'-phosphate</name>
        <dbReference type="ChEBI" id="CHEBI:597326"/>
    </cofactor>
</comment>
<proteinExistence type="predicted"/>